<dbReference type="PANTHER" id="PTHR11440">
    <property type="entry name" value="LECITHIN-CHOLESTEROL ACYLTRANSFERASE-RELATED"/>
    <property type="match status" value="1"/>
</dbReference>
<dbReference type="RefSeq" id="WP_238464793.1">
    <property type="nucleotide sequence ID" value="NZ_JAKLJA010000012.1"/>
</dbReference>
<dbReference type="Gene3D" id="3.40.50.1820">
    <property type="entry name" value="alpha/beta hydrolase"/>
    <property type="match status" value="1"/>
</dbReference>
<reference evidence="1" key="1">
    <citation type="submission" date="2022-01" db="EMBL/GenBank/DDBJ databases">
        <title>Genome sequence and assembly of Parabukholderia sp. RG36.</title>
        <authorList>
            <person name="Chhetri G."/>
        </authorList>
    </citation>
    <scope>NUCLEOTIDE SEQUENCE</scope>
    <source>
        <strain evidence="1">RG36</strain>
    </source>
</reference>
<name>A0A9X1RU33_9BURK</name>
<evidence type="ECO:0000313" key="2">
    <source>
        <dbReference type="Proteomes" id="UP001139308"/>
    </source>
</evidence>
<evidence type="ECO:0000313" key="1">
    <source>
        <dbReference type="EMBL" id="MCG5074929.1"/>
    </source>
</evidence>
<dbReference type="SUPFAM" id="SSF53474">
    <property type="entry name" value="alpha/beta-Hydrolases"/>
    <property type="match status" value="1"/>
</dbReference>
<keyword evidence="2" id="KW-1185">Reference proteome</keyword>
<comment type="caution">
    <text evidence="1">The sequence shown here is derived from an EMBL/GenBank/DDBJ whole genome shotgun (WGS) entry which is preliminary data.</text>
</comment>
<protein>
    <recommendedName>
        <fullName evidence="3">Lecithin:cholesterol acyltransferase</fullName>
    </recommendedName>
</protein>
<dbReference type="Proteomes" id="UP001139308">
    <property type="component" value="Unassembled WGS sequence"/>
</dbReference>
<proteinExistence type="predicted"/>
<gene>
    <name evidence="1" type="ORF">L5014_16435</name>
</gene>
<dbReference type="EMBL" id="JAKLJA010000012">
    <property type="protein sequence ID" value="MCG5074929.1"/>
    <property type="molecule type" value="Genomic_DNA"/>
</dbReference>
<sequence>MATQFERIIPAKIADDGSIHYTSITSPPDNSTAVCYMVPQRIIPVVFVPGVMGTNLARKNANPPEPVWLLDGPGTALPWAKQGAATRKRVLNPGTTEVFRRGKISSGTAQTEDELRRRGWGEVAYMSYGEWLAWLENALDDVHEATDYGRKGLRESLCHIVTPGLEKLVFDEVALSYKYQFPVHAVGYNWLQSNAVSAERLKTRIDEITAWYREKFHWQCDKVILVTHSMGGLVARYYSEVLGMRDKVLGIVHGVMPATGAAAAYKRMKAGTEGTGISGVLAALAVGPNASTMTAVVGNAPGPLQLLPSRDYGMGWLMIRDGERFVALPESDPYSEIYTVRGTWWGLCDDLLLDPLDIGKKTVDQDWRNFERLIRNKVRKFHDAISGKYHANTYVFYGDDEKHQAYGNVMWTQHTPPLLRGGVPAIADLLGKRGKDDPASGGRLIAITQNETTMVSTFVLGDADEHGDGTVPVRSGRAPGQRVRACVAFAGIDHEGAYKDDATRRFTLHAITRIAQSVKGTALDYKT</sequence>
<organism evidence="1 2">
    <name type="scientific">Paraburkholderia tagetis</name>
    <dbReference type="NCBI Taxonomy" id="2913261"/>
    <lineage>
        <taxon>Bacteria</taxon>
        <taxon>Pseudomonadati</taxon>
        <taxon>Pseudomonadota</taxon>
        <taxon>Betaproteobacteria</taxon>
        <taxon>Burkholderiales</taxon>
        <taxon>Burkholderiaceae</taxon>
        <taxon>Paraburkholderia</taxon>
    </lineage>
</organism>
<dbReference type="AlphaFoldDB" id="A0A9X1RU33"/>
<dbReference type="InterPro" id="IPR029058">
    <property type="entry name" value="AB_hydrolase_fold"/>
</dbReference>
<accession>A0A9X1RU33</accession>
<evidence type="ECO:0008006" key="3">
    <source>
        <dbReference type="Google" id="ProtNLM"/>
    </source>
</evidence>